<sequence>MNHAADRACGCTGVSLSKDFGFAGRCAATLSEDGKSLVVYEDHKAPFMNHPRRLELEDGTLITYTDAQNLDEDIVTKLRCATLRKELYDSLVRQQDAAFSLVRHHLNLGDDDKCTVLPQETWIAGSFNVCIPIRTVSGMGHCRLTLRCCLP</sequence>
<dbReference type="EMBL" id="JAGPNK010000020">
    <property type="protein sequence ID" value="KAH7304981.1"/>
    <property type="molecule type" value="Genomic_DNA"/>
</dbReference>
<accession>A0A8K0WLS2</accession>
<dbReference type="Proteomes" id="UP000813444">
    <property type="component" value="Unassembled WGS sequence"/>
</dbReference>
<organism evidence="1 2">
    <name type="scientific">Stachybotrys elegans</name>
    <dbReference type="NCBI Taxonomy" id="80388"/>
    <lineage>
        <taxon>Eukaryota</taxon>
        <taxon>Fungi</taxon>
        <taxon>Dikarya</taxon>
        <taxon>Ascomycota</taxon>
        <taxon>Pezizomycotina</taxon>
        <taxon>Sordariomycetes</taxon>
        <taxon>Hypocreomycetidae</taxon>
        <taxon>Hypocreales</taxon>
        <taxon>Stachybotryaceae</taxon>
        <taxon>Stachybotrys</taxon>
    </lineage>
</organism>
<dbReference type="AlphaFoldDB" id="A0A8K0WLS2"/>
<reference evidence="1" key="1">
    <citation type="journal article" date="2021" name="Nat. Commun.">
        <title>Genetic determinants of endophytism in the Arabidopsis root mycobiome.</title>
        <authorList>
            <person name="Mesny F."/>
            <person name="Miyauchi S."/>
            <person name="Thiergart T."/>
            <person name="Pickel B."/>
            <person name="Atanasova L."/>
            <person name="Karlsson M."/>
            <person name="Huettel B."/>
            <person name="Barry K.W."/>
            <person name="Haridas S."/>
            <person name="Chen C."/>
            <person name="Bauer D."/>
            <person name="Andreopoulos W."/>
            <person name="Pangilinan J."/>
            <person name="LaButti K."/>
            <person name="Riley R."/>
            <person name="Lipzen A."/>
            <person name="Clum A."/>
            <person name="Drula E."/>
            <person name="Henrissat B."/>
            <person name="Kohler A."/>
            <person name="Grigoriev I.V."/>
            <person name="Martin F.M."/>
            <person name="Hacquard S."/>
        </authorList>
    </citation>
    <scope>NUCLEOTIDE SEQUENCE</scope>
    <source>
        <strain evidence="1">MPI-CAGE-CH-0235</strain>
    </source>
</reference>
<keyword evidence="2" id="KW-1185">Reference proteome</keyword>
<evidence type="ECO:0000313" key="2">
    <source>
        <dbReference type="Proteomes" id="UP000813444"/>
    </source>
</evidence>
<protein>
    <submittedName>
        <fullName evidence="1">Uncharacterized protein</fullName>
    </submittedName>
</protein>
<name>A0A8K0WLS2_9HYPO</name>
<comment type="caution">
    <text evidence="1">The sequence shown here is derived from an EMBL/GenBank/DDBJ whole genome shotgun (WGS) entry which is preliminary data.</text>
</comment>
<dbReference type="OrthoDB" id="3645574at2759"/>
<proteinExistence type="predicted"/>
<gene>
    <name evidence="1" type="ORF">B0I35DRAFT_146589</name>
</gene>
<evidence type="ECO:0000313" key="1">
    <source>
        <dbReference type="EMBL" id="KAH7304981.1"/>
    </source>
</evidence>